<feature type="region of interest" description="Disordered" evidence="1">
    <location>
        <begin position="121"/>
        <end position="152"/>
    </location>
</feature>
<organism evidence="4 5">
    <name type="scientific">Reticulomyxa filosa</name>
    <dbReference type="NCBI Taxonomy" id="46433"/>
    <lineage>
        <taxon>Eukaryota</taxon>
        <taxon>Sar</taxon>
        <taxon>Rhizaria</taxon>
        <taxon>Retaria</taxon>
        <taxon>Foraminifera</taxon>
        <taxon>Monothalamids</taxon>
        <taxon>Reticulomyxidae</taxon>
        <taxon>Reticulomyxa</taxon>
    </lineage>
</organism>
<accession>X6M7N6</accession>
<feature type="signal peptide" evidence="3">
    <location>
        <begin position="1"/>
        <end position="19"/>
    </location>
</feature>
<dbReference type="InterPro" id="IPR029058">
    <property type="entry name" value="AB_hydrolase_fold"/>
</dbReference>
<evidence type="ECO:0000256" key="3">
    <source>
        <dbReference type="SAM" id="SignalP"/>
    </source>
</evidence>
<sequence>MCFCCDILCAFSIITCCGCRNFVTRKLIFFPPTPSYKIVKSDEKDDEADLYRDYSLDKYEDEITEVNANLILQEIDKYALPHQLSVQKKHLKKKKKKNRTLIGISGVESDLVSIRPTSFGKVQQTTASNGNNVAEENKNEEQEKNKKVNDTELDLQKKHKSMISSDDSIVTANGTVLQTPHTTIENGPFDNKNNDNNNNNNNNNNKDGTTPLKNMNYSPGISAFDLNTSNEQYKFKLRKEYDIGTGTNFYEEFELQKGDFHFVYLTTKFQQTIPAYFVKHPLFRFLFISSFVGCSNFFFFFFFLKRAHYTILFSHGNAADIGLMRNHLLEMRKQIRVNIFAYEYTGYGRSTGKCSEKNTYADVEAAYHYLTKQLKIPPLRIVAFVFFLL</sequence>
<evidence type="ECO:0000313" key="5">
    <source>
        <dbReference type="Proteomes" id="UP000023152"/>
    </source>
</evidence>
<reference evidence="4 5" key="1">
    <citation type="journal article" date="2013" name="Curr. Biol.">
        <title>The Genome of the Foraminiferan Reticulomyxa filosa.</title>
        <authorList>
            <person name="Glockner G."/>
            <person name="Hulsmann N."/>
            <person name="Schleicher M."/>
            <person name="Noegel A.A."/>
            <person name="Eichinger L."/>
            <person name="Gallinger C."/>
            <person name="Pawlowski J."/>
            <person name="Sierra R."/>
            <person name="Euteneuer U."/>
            <person name="Pillet L."/>
            <person name="Moustafa A."/>
            <person name="Platzer M."/>
            <person name="Groth M."/>
            <person name="Szafranski K."/>
            <person name="Schliwa M."/>
        </authorList>
    </citation>
    <scope>NUCLEOTIDE SEQUENCE [LARGE SCALE GENOMIC DNA]</scope>
</reference>
<dbReference type="Proteomes" id="UP000023152">
    <property type="component" value="Unassembled WGS sequence"/>
</dbReference>
<keyword evidence="2" id="KW-0472">Membrane</keyword>
<dbReference type="Gene3D" id="3.40.50.1820">
    <property type="entry name" value="alpha/beta hydrolase"/>
    <property type="match status" value="1"/>
</dbReference>
<keyword evidence="2" id="KW-1133">Transmembrane helix</keyword>
<feature type="compositionally biased region" description="Basic and acidic residues" evidence="1">
    <location>
        <begin position="135"/>
        <end position="152"/>
    </location>
</feature>
<dbReference type="PANTHER" id="PTHR12277:SF81">
    <property type="entry name" value="PROTEIN ABHD13"/>
    <property type="match status" value="1"/>
</dbReference>
<feature type="region of interest" description="Disordered" evidence="1">
    <location>
        <begin position="180"/>
        <end position="210"/>
    </location>
</feature>
<dbReference type="EMBL" id="ASPP01024410">
    <property type="protein sequence ID" value="ETO09045.1"/>
    <property type="molecule type" value="Genomic_DNA"/>
</dbReference>
<keyword evidence="5" id="KW-1185">Reference proteome</keyword>
<gene>
    <name evidence="4" type="ORF">RFI_28343</name>
</gene>
<feature type="chain" id="PRO_5004974729" description="Serine aminopeptidase S33 domain-containing protein" evidence="3">
    <location>
        <begin position="20"/>
        <end position="389"/>
    </location>
</feature>
<dbReference type="SUPFAM" id="SSF53474">
    <property type="entry name" value="alpha/beta-Hydrolases"/>
    <property type="match status" value="1"/>
</dbReference>
<proteinExistence type="predicted"/>
<feature type="transmembrane region" description="Helical" evidence="2">
    <location>
        <begin position="282"/>
        <end position="304"/>
    </location>
</feature>
<evidence type="ECO:0008006" key="6">
    <source>
        <dbReference type="Google" id="ProtNLM"/>
    </source>
</evidence>
<name>X6M7N6_RETFI</name>
<dbReference type="PANTHER" id="PTHR12277">
    <property type="entry name" value="ALPHA/BETA HYDROLASE DOMAIN-CONTAINING PROTEIN"/>
    <property type="match status" value="1"/>
</dbReference>
<evidence type="ECO:0000313" key="4">
    <source>
        <dbReference type="EMBL" id="ETO09045.1"/>
    </source>
</evidence>
<dbReference type="AlphaFoldDB" id="X6M7N6"/>
<protein>
    <recommendedName>
        <fullName evidence="6">Serine aminopeptidase S33 domain-containing protein</fullName>
    </recommendedName>
</protein>
<keyword evidence="2" id="KW-0812">Transmembrane</keyword>
<comment type="caution">
    <text evidence="4">The sequence shown here is derived from an EMBL/GenBank/DDBJ whole genome shotgun (WGS) entry which is preliminary data.</text>
</comment>
<dbReference type="OrthoDB" id="446723at2759"/>
<feature type="compositionally biased region" description="Low complexity" evidence="1">
    <location>
        <begin position="190"/>
        <end position="207"/>
    </location>
</feature>
<keyword evidence="3" id="KW-0732">Signal</keyword>
<evidence type="ECO:0000256" key="1">
    <source>
        <dbReference type="SAM" id="MobiDB-lite"/>
    </source>
</evidence>
<evidence type="ECO:0000256" key="2">
    <source>
        <dbReference type="SAM" id="Phobius"/>
    </source>
</evidence>